<reference evidence="1 2" key="1">
    <citation type="submission" date="2014-03" db="EMBL/GenBank/DDBJ databases">
        <title>Genomics of Bifidobacteria.</title>
        <authorList>
            <person name="Ventura M."/>
            <person name="Milani C."/>
            <person name="Lugli G.A."/>
        </authorList>
    </citation>
    <scope>NUCLEOTIDE SEQUENCE [LARGE SCALE GENOMIC DNA]</scope>
    <source>
        <strain evidence="1 2">DSM 23968</strain>
    </source>
</reference>
<accession>A0A087DQQ1</accession>
<evidence type="ECO:0000313" key="1">
    <source>
        <dbReference type="EMBL" id="KFI97851.1"/>
    </source>
</evidence>
<comment type="caution">
    <text evidence="1">The sequence shown here is derived from an EMBL/GenBank/DDBJ whole genome shotgun (WGS) entry which is preliminary data.</text>
</comment>
<dbReference type="Proteomes" id="UP000029004">
    <property type="component" value="Unassembled WGS sequence"/>
</dbReference>
<dbReference type="STRING" id="762211.BSTEL_0662"/>
<dbReference type="EMBL" id="JGZP01000011">
    <property type="protein sequence ID" value="KFI97851.1"/>
    <property type="molecule type" value="Genomic_DNA"/>
</dbReference>
<dbReference type="AlphaFoldDB" id="A0A087DQQ1"/>
<sequence length="182" mass="20130">MTLNLNHEDLELIRTAVDELEHFVGRRTDAPLADGGDEPVSVDEYTKSHSQLFGLVKSAMRDVLAEHDASDEEMKIILERIENATRRLKKEIGSSTQLVAKLLDGERDARRGPIIRMEPLGEERETLAEASHPFVRVVGRGGGVETLLRIEERMWTSHIITSLLCVGGALIIARQLAGKGVA</sequence>
<protein>
    <submittedName>
        <fullName evidence="1">Uncharacterized protein</fullName>
    </submittedName>
</protein>
<dbReference type="OrthoDB" id="9961031at2"/>
<gene>
    <name evidence="1" type="ORF">BSTEL_0662</name>
</gene>
<proteinExistence type="predicted"/>
<organism evidence="1 2">
    <name type="scientific">Bifidobacterium stellenboschense</name>
    <dbReference type="NCBI Taxonomy" id="762211"/>
    <lineage>
        <taxon>Bacteria</taxon>
        <taxon>Bacillati</taxon>
        <taxon>Actinomycetota</taxon>
        <taxon>Actinomycetes</taxon>
        <taxon>Bifidobacteriales</taxon>
        <taxon>Bifidobacteriaceae</taxon>
        <taxon>Bifidobacterium</taxon>
    </lineage>
</organism>
<keyword evidence="2" id="KW-1185">Reference proteome</keyword>
<evidence type="ECO:0000313" key="2">
    <source>
        <dbReference type="Proteomes" id="UP000029004"/>
    </source>
</evidence>
<dbReference type="RefSeq" id="WP_034527661.1">
    <property type="nucleotide sequence ID" value="NZ_JGZP01000011.1"/>
</dbReference>
<name>A0A087DQQ1_9BIFI</name>